<evidence type="ECO:0000256" key="3">
    <source>
        <dbReference type="ARBA" id="ARBA00004123"/>
    </source>
</evidence>
<dbReference type="EC" id="3.1.26.11" evidence="6"/>
<dbReference type="Pfam" id="PF12706">
    <property type="entry name" value="Lactamase_B_2"/>
    <property type="match status" value="1"/>
</dbReference>
<dbReference type="InterPro" id="IPR001279">
    <property type="entry name" value="Metallo-B-lactamas"/>
</dbReference>
<evidence type="ECO:0000256" key="11">
    <source>
        <dbReference type="ARBA" id="ARBA00022723"/>
    </source>
</evidence>
<comment type="subunit">
    <text evidence="23">Homodimer. Interacts with PTCD1.</text>
</comment>
<evidence type="ECO:0000256" key="9">
    <source>
        <dbReference type="ARBA" id="ARBA00022694"/>
    </source>
</evidence>
<comment type="cofactor">
    <cofactor evidence="2">
        <name>Zn(2+)</name>
        <dbReference type="ChEBI" id="CHEBI:29105"/>
    </cofactor>
</comment>
<evidence type="ECO:0000259" key="24">
    <source>
        <dbReference type="Pfam" id="PF12706"/>
    </source>
</evidence>
<dbReference type="AlphaFoldDB" id="A0A3Q0J4D0"/>
<dbReference type="GO" id="GO:1990180">
    <property type="term" value="P:mitochondrial tRNA 3'-end processing"/>
    <property type="evidence" value="ECO:0007669"/>
    <property type="project" value="TreeGrafter"/>
</dbReference>
<evidence type="ECO:0000256" key="8">
    <source>
        <dbReference type="ARBA" id="ARBA00022553"/>
    </source>
</evidence>
<dbReference type="STRING" id="121845.A0A3Q0J4D0"/>
<evidence type="ECO:0000313" key="26">
    <source>
        <dbReference type="Proteomes" id="UP000079169"/>
    </source>
</evidence>
<feature type="domain" description="tRNase Z endonuclease" evidence="25">
    <location>
        <begin position="70"/>
        <end position="117"/>
    </location>
</feature>
<comment type="subcellular location">
    <subcellularLocation>
        <location evidence="4">Mitochondrion matrix</location>
    </subcellularLocation>
    <subcellularLocation>
        <location evidence="3">Nucleus</location>
    </subcellularLocation>
</comment>
<feature type="domain" description="Metallo-beta-lactamase" evidence="24">
    <location>
        <begin position="268"/>
        <end position="475"/>
    </location>
</feature>
<evidence type="ECO:0000256" key="1">
    <source>
        <dbReference type="ARBA" id="ARBA00000402"/>
    </source>
</evidence>
<name>A0A3Q0J4D0_DIACI</name>
<dbReference type="InterPro" id="IPR047151">
    <property type="entry name" value="RNZ2-like"/>
</dbReference>
<keyword evidence="26" id="KW-1185">Reference proteome</keyword>
<organism evidence="26 27">
    <name type="scientific">Diaphorina citri</name>
    <name type="common">Asian citrus psyllid</name>
    <dbReference type="NCBI Taxonomy" id="121845"/>
    <lineage>
        <taxon>Eukaryota</taxon>
        <taxon>Metazoa</taxon>
        <taxon>Ecdysozoa</taxon>
        <taxon>Arthropoda</taxon>
        <taxon>Hexapoda</taxon>
        <taxon>Insecta</taxon>
        <taxon>Pterygota</taxon>
        <taxon>Neoptera</taxon>
        <taxon>Paraneoptera</taxon>
        <taxon>Hemiptera</taxon>
        <taxon>Sternorrhyncha</taxon>
        <taxon>Psylloidea</taxon>
        <taxon>Psyllidae</taxon>
        <taxon>Diaphorininae</taxon>
        <taxon>Diaphorina</taxon>
    </lineage>
</organism>
<dbReference type="CDD" id="cd07718">
    <property type="entry name" value="RNaseZ_ELAC1_ELAC2-C-term-like_MBL-fold"/>
    <property type="match status" value="1"/>
</dbReference>
<dbReference type="Proteomes" id="UP000079169">
    <property type="component" value="Unplaced"/>
</dbReference>
<evidence type="ECO:0000256" key="23">
    <source>
        <dbReference type="ARBA" id="ARBA00047136"/>
    </source>
</evidence>
<dbReference type="GO" id="GO:0005634">
    <property type="term" value="C:nucleus"/>
    <property type="evidence" value="ECO:0007669"/>
    <property type="project" value="UniProtKB-SubCell"/>
</dbReference>
<evidence type="ECO:0000256" key="7">
    <source>
        <dbReference type="ARBA" id="ARBA00013357"/>
    </source>
</evidence>
<gene>
    <name evidence="27" type="primary">LOC103514732</name>
</gene>
<evidence type="ECO:0000256" key="4">
    <source>
        <dbReference type="ARBA" id="ARBA00004305"/>
    </source>
</evidence>
<evidence type="ECO:0000256" key="6">
    <source>
        <dbReference type="ARBA" id="ARBA00012477"/>
    </source>
</evidence>
<dbReference type="PANTHER" id="PTHR12553">
    <property type="entry name" value="ZINC PHOSPHODIESTERASE ELAC PROTEIN 2"/>
    <property type="match status" value="1"/>
</dbReference>
<comment type="similarity">
    <text evidence="5">Belongs to the RNase Z family.</text>
</comment>
<protein>
    <recommendedName>
        <fullName evidence="7">Zinc phosphodiesterase ELAC protein 2</fullName>
        <ecNumber evidence="6">3.1.26.11</ecNumber>
    </recommendedName>
    <alternativeName>
        <fullName evidence="21">ElaC homolog protein 2</fullName>
    </alternativeName>
    <alternativeName>
        <fullName evidence="19">Ribonuclease Z 2</fullName>
    </alternativeName>
    <alternativeName>
        <fullName evidence="20">tRNA 3 endonuclease 2</fullName>
    </alternativeName>
    <alternativeName>
        <fullName evidence="18">tRNase Z 2</fullName>
    </alternativeName>
</protein>
<comment type="function">
    <text evidence="22">Zinc phosphodiesterase, which displays mitochondrial tRNA 3'-processing endonuclease activity. Involved in tRNA maturation, by removing a 3'-trailer from precursor tRNA. Associates with mitochondrial DNA complexes at the nucleoids to initiate RNA processing and ribosome assembly.</text>
</comment>
<dbReference type="GeneID" id="103514732"/>
<dbReference type="GO" id="GO:0046872">
    <property type="term" value="F:metal ion binding"/>
    <property type="evidence" value="ECO:0007669"/>
    <property type="project" value="UniProtKB-KW"/>
</dbReference>
<dbReference type="GO" id="GO:0042781">
    <property type="term" value="F:3'-tRNA processing endoribonuclease activity"/>
    <property type="evidence" value="ECO:0007669"/>
    <property type="project" value="UniProtKB-EC"/>
</dbReference>
<dbReference type="PANTHER" id="PTHR12553:SF49">
    <property type="entry name" value="ZINC PHOSPHODIESTERASE ELAC PROTEIN 2"/>
    <property type="match status" value="1"/>
</dbReference>
<evidence type="ECO:0000256" key="13">
    <source>
        <dbReference type="ARBA" id="ARBA00022801"/>
    </source>
</evidence>
<evidence type="ECO:0000259" key="25">
    <source>
        <dbReference type="Pfam" id="PF13691"/>
    </source>
</evidence>
<evidence type="ECO:0000256" key="20">
    <source>
        <dbReference type="ARBA" id="ARBA00032104"/>
    </source>
</evidence>
<dbReference type="GO" id="GO:0042645">
    <property type="term" value="C:mitochondrial nucleoid"/>
    <property type="evidence" value="ECO:0007669"/>
    <property type="project" value="UniProtKB-ARBA"/>
</dbReference>
<evidence type="ECO:0000256" key="12">
    <source>
        <dbReference type="ARBA" id="ARBA00022759"/>
    </source>
</evidence>
<accession>A0A3Q0J4D0</accession>
<evidence type="ECO:0000256" key="14">
    <source>
        <dbReference type="ARBA" id="ARBA00022833"/>
    </source>
</evidence>
<keyword evidence="12" id="KW-0255">Endonuclease</keyword>
<dbReference type="InterPro" id="IPR036866">
    <property type="entry name" value="RibonucZ/Hydroxyglut_hydro"/>
</dbReference>
<evidence type="ECO:0000256" key="5">
    <source>
        <dbReference type="ARBA" id="ARBA00007823"/>
    </source>
</evidence>
<keyword evidence="15" id="KW-0809">Transit peptide</keyword>
<evidence type="ECO:0000256" key="10">
    <source>
        <dbReference type="ARBA" id="ARBA00022722"/>
    </source>
</evidence>
<dbReference type="CTD" id="36086"/>
<keyword evidence="14" id="KW-0862">Zinc</keyword>
<dbReference type="Gene3D" id="3.60.15.10">
    <property type="entry name" value="Ribonuclease Z/Hydroxyacylglutathione hydrolase-like"/>
    <property type="match status" value="2"/>
</dbReference>
<keyword evidence="16" id="KW-0496">Mitochondrion</keyword>
<evidence type="ECO:0000256" key="22">
    <source>
        <dbReference type="ARBA" id="ARBA00046098"/>
    </source>
</evidence>
<evidence type="ECO:0000256" key="18">
    <source>
        <dbReference type="ARBA" id="ARBA00030689"/>
    </source>
</evidence>
<evidence type="ECO:0000256" key="16">
    <source>
        <dbReference type="ARBA" id="ARBA00023128"/>
    </source>
</evidence>
<keyword evidence="10" id="KW-0540">Nuclease</keyword>
<dbReference type="FunFam" id="3.60.15.10:FF:000014">
    <property type="entry name" value="Zinc phosphodiesterase ELAC protein 2"/>
    <property type="match status" value="1"/>
</dbReference>
<comment type="catalytic activity">
    <reaction evidence="1">
        <text>Endonucleolytic cleavage of RNA, removing extra 3' nucleotides from tRNA precursor, generating 3' termini of tRNAs. A 3'-hydroxy group is left at the tRNA terminus and a 5'-phosphoryl group is left at the trailer molecule.</text>
        <dbReference type="EC" id="3.1.26.11"/>
    </reaction>
</comment>
<proteinExistence type="inferred from homology"/>
<evidence type="ECO:0000256" key="15">
    <source>
        <dbReference type="ARBA" id="ARBA00022946"/>
    </source>
</evidence>
<keyword evidence="9" id="KW-0819">tRNA processing</keyword>
<keyword evidence="11" id="KW-0479">Metal-binding</keyword>
<dbReference type="Pfam" id="PF13691">
    <property type="entry name" value="Lactamase_B_4"/>
    <property type="match status" value="1"/>
</dbReference>
<evidence type="ECO:0000256" key="17">
    <source>
        <dbReference type="ARBA" id="ARBA00023242"/>
    </source>
</evidence>
<evidence type="ECO:0000256" key="19">
    <source>
        <dbReference type="ARBA" id="ARBA00030729"/>
    </source>
</evidence>
<sequence length="551" mass="61847">MCLTPLPFLVRFPHLLVVPHRFNMSGNKVMQHAQNLKFQRVKMREKSMKYVPGIVNLQVLGSGARGAPKSLYLFTDQSRYLFNCGEGTQRLAHEHKMKLAKLDSVFITQPVWENLGGLLGLALTIQDVGVPEINLHGPEGLEEIFVGTIDLAFDSLLDCPSEDYLDSLLGESIFSQHQSCAMNEDDKAALVAHFSPHHIMSHPRYKEFMSKFPSTTQHLVLNESNECQGSTAVHKIQCKLNILDKEIFPMLSDSGFPLLDKGNPDTCILLDCGEGTYSQLVRLYGSAVDTLLSQLSAVYISHLHADHHLGLFSVIKAWSRVKPECKLTLLAPRQIITWLSVYAARFESVGHLYRLVPLSLFEQHGQNRPALDPDTVQILSSLGLESMTTCLVRHCPNAFGVTMVTKSGHKITYSGDTMPCDALVSIGKNSDLLIHEATHEDELEKEAALKMHSTVSQAIRIGREMRAKFVLLTHFSQRYAKLPRLNKDLSENVGIAFDNMRISLANLPKLKLFYPALKAMFAEYQDEIENRAIRRNLKQEVKRKASLESKS</sequence>
<reference evidence="27" key="1">
    <citation type="submission" date="2025-08" db="UniProtKB">
        <authorList>
            <consortium name="RefSeq"/>
        </authorList>
    </citation>
    <scope>IDENTIFICATION</scope>
</reference>
<keyword evidence="13" id="KW-0378">Hydrolase</keyword>
<dbReference type="SUPFAM" id="SSF56281">
    <property type="entry name" value="Metallo-hydrolase/oxidoreductase"/>
    <property type="match status" value="2"/>
</dbReference>
<keyword evidence="17" id="KW-0539">Nucleus</keyword>
<dbReference type="InterPro" id="IPR027794">
    <property type="entry name" value="tRNase_Z_dom"/>
</dbReference>
<evidence type="ECO:0000256" key="21">
    <source>
        <dbReference type="ARBA" id="ARBA00032616"/>
    </source>
</evidence>
<evidence type="ECO:0000313" key="27">
    <source>
        <dbReference type="RefSeq" id="XP_026683281.1"/>
    </source>
</evidence>
<evidence type="ECO:0000256" key="2">
    <source>
        <dbReference type="ARBA" id="ARBA00001947"/>
    </source>
</evidence>
<dbReference type="RefSeq" id="XP_026683281.1">
    <property type="nucleotide sequence ID" value="XM_026827480.1"/>
</dbReference>
<keyword evidence="8" id="KW-0597">Phosphoprotein</keyword>
<dbReference type="KEGG" id="dci:103514732"/>
<dbReference type="PaxDb" id="121845-A0A3Q0J4D0"/>